<dbReference type="AlphaFoldDB" id="A0A2A5WK86"/>
<organism evidence="2 3">
    <name type="scientific">OM182 bacterium MED-G24</name>
    <dbReference type="NCBI Taxonomy" id="1986255"/>
    <lineage>
        <taxon>Bacteria</taxon>
        <taxon>Pseudomonadati</taxon>
        <taxon>Pseudomonadota</taxon>
        <taxon>Gammaproteobacteria</taxon>
        <taxon>OMG group</taxon>
        <taxon>OM182 clade</taxon>
    </lineage>
</organism>
<keyword evidence="1" id="KW-0812">Transmembrane</keyword>
<evidence type="ECO:0000313" key="2">
    <source>
        <dbReference type="EMBL" id="PDH36842.1"/>
    </source>
</evidence>
<sequence>MATDPLISNPLLFLVILGVIIVFVIGWIGFWIYFVLRAHQREMGQDYALTHDEYRQQLENFHKRNGTWVGDETPCDSPKT</sequence>
<feature type="transmembrane region" description="Helical" evidence="1">
    <location>
        <begin position="12"/>
        <end position="36"/>
    </location>
</feature>
<evidence type="ECO:0000256" key="1">
    <source>
        <dbReference type="SAM" id="Phobius"/>
    </source>
</evidence>
<name>A0A2A5WK86_9GAMM</name>
<dbReference type="EMBL" id="NTKD01000058">
    <property type="protein sequence ID" value="PDH36842.1"/>
    <property type="molecule type" value="Genomic_DNA"/>
</dbReference>
<keyword evidence="1" id="KW-0472">Membrane</keyword>
<dbReference type="Proteomes" id="UP000219327">
    <property type="component" value="Unassembled WGS sequence"/>
</dbReference>
<keyword evidence="1" id="KW-1133">Transmembrane helix</keyword>
<evidence type="ECO:0000313" key="3">
    <source>
        <dbReference type="Proteomes" id="UP000219327"/>
    </source>
</evidence>
<proteinExistence type="predicted"/>
<accession>A0A2A5WK86</accession>
<comment type="caution">
    <text evidence="2">The sequence shown here is derived from an EMBL/GenBank/DDBJ whole genome shotgun (WGS) entry which is preliminary data.</text>
</comment>
<gene>
    <name evidence="2" type="ORF">CNE99_08995</name>
</gene>
<protein>
    <submittedName>
        <fullName evidence="2">Uncharacterized protein</fullName>
    </submittedName>
</protein>
<reference evidence="2 3" key="1">
    <citation type="submission" date="2017-08" db="EMBL/GenBank/DDBJ databases">
        <title>Fine stratification of microbial communities through a metagenomic profile of the photic zone.</title>
        <authorList>
            <person name="Haro-Moreno J.M."/>
            <person name="Lopez-Perez M."/>
            <person name="De La Torre J."/>
            <person name="Picazo A."/>
            <person name="Camacho A."/>
            <person name="Rodriguez-Valera F."/>
        </authorList>
    </citation>
    <scope>NUCLEOTIDE SEQUENCE [LARGE SCALE GENOMIC DNA]</scope>
    <source>
        <strain evidence="2">MED-G24</strain>
    </source>
</reference>